<sequence>MSWTIEFDRRVEKDLRALDKPSARRILKYLNERIAPLDDPRRLGKSLTGELGEYWRYRVGPYRIIASIEDQRFRVLVVRVAHRNEVYRQGLGARNDRPSR</sequence>
<dbReference type="PANTHER" id="PTHR35601:SF1">
    <property type="entry name" value="TOXIN RELE"/>
    <property type="match status" value="1"/>
</dbReference>
<evidence type="ECO:0000313" key="3">
    <source>
        <dbReference type="EMBL" id="AGA32345.1"/>
    </source>
</evidence>
<accession>L0DTM0</accession>
<evidence type="ECO:0000313" key="4">
    <source>
        <dbReference type="Proteomes" id="UP000010809"/>
    </source>
</evidence>
<gene>
    <name evidence="3" type="ordered locus">TVNIR_0645</name>
</gene>
<protein>
    <submittedName>
        <fullName evidence="3">Addiction module toxin, RelE/StbE family</fullName>
    </submittedName>
</protein>
<dbReference type="PATRIC" id="fig|1255043.3.peg.651"/>
<dbReference type="Gene3D" id="3.30.2310.20">
    <property type="entry name" value="RelE-like"/>
    <property type="match status" value="1"/>
</dbReference>
<evidence type="ECO:0000256" key="2">
    <source>
        <dbReference type="ARBA" id="ARBA00022649"/>
    </source>
</evidence>
<proteinExistence type="inferred from homology"/>
<dbReference type="HOGENOM" id="CLU_155761_1_1_6"/>
<dbReference type="InterPro" id="IPR007712">
    <property type="entry name" value="RelE/ParE_toxin"/>
</dbReference>
<dbReference type="eggNOG" id="COG2026">
    <property type="taxonomic scope" value="Bacteria"/>
</dbReference>
<comment type="similarity">
    <text evidence="1">Belongs to the RelE toxin family.</text>
</comment>
<dbReference type="SUPFAM" id="SSF143011">
    <property type="entry name" value="RelE-like"/>
    <property type="match status" value="1"/>
</dbReference>
<dbReference type="KEGG" id="tni:TVNIR_0645"/>
<dbReference type="InterPro" id="IPR035093">
    <property type="entry name" value="RelE/ParE_toxin_dom_sf"/>
</dbReference>
<dbReference type="AlphaFoldDB" id="L0DTM0"/>
<keyword evidence="4" id="KW-1185">Reference proteome</keyword>
<dbReference type="EMBL" id="CP003989">
    <property type="protein sequence ID" value="AGA32345.1"/>
    <property type="molecule type" value="Genomic_DNA"/>
</dbReference>
<name>L0DTM0_THIND</name>
<reference evidence="3" key="1">
    <citation type="submission" date="2015-12" db="EMBL/GenBank/DDBJ databases">
        <authorList>
            <person name="Tikhonova T.V."/>
            <person name="Pavlov A.R."/>
            <person name="Beletsky A.V."/>
            <person name="Mardanov A.V."/>
            <person name="Sorokin D.Y."/>
            <person name="Ravin N.V."/>
            <person name="Popov V.O."/>
        </authorList>
    </citation>
    <scope>NUCLEOTIDE SEQUENCE</scope>
    <source>
        <strain evidence="3">DSM 14787</strain>
    </source>
</reference>
<dbReference type="STRING" id="1255043.TVNIR_0645"/>
<dbReference type="RefSeq" id="WP_015257498.1">
    <property type="nucleotide sequence ID" value="NC_019902.2"/>
</dbReference>
<dbReference type="PANTHER" id="PTHR35601">
    <property type="entry name" value="TOXIN RELE"/>
    <property type="match status" value="1"/>
</dbReference>
<organism evidence="3 4">
    <name type="scientific">Thioalkalivibrio nitratireducens (strain DSM 14787 / UNIQEM 213 / ALEN2)</name>
    <dbReference type="NCBI Taxonomy" id="1255043"/>
    <lineage>
        <taxon>Bacteria</taxon>
        <taxon>Pseudomonadati</taxon>
        <taxon>Pseudomonadota</taxon>
        <taxon>Gammaproteobacteria</taxon>
        <taxon>Chromatiales</taxon>
        <taxon>Ectothiorhodospiraceae</taxon>
        <taxon>Thioalkalivibrio</taxon>
    </lineage>
</organism>
<keyword evidence="2" id="KW-1277">Toxin-antitoxin system</keyword>
<evidence type="ECO:0000256" key="1">
    <source>
        <dbReference type="ARBA" id="ARBA00006226"/>
    </source>
</evidence>
<dbReference type="Proteomes" id="UP000010809">
    <property type="component" value="Chromosome"/>
</dbReference>
<dbReference type="OrthoDB" id="5570653at2"/>
<dbReference type="Pfam" id="PF05016">
    <property type="entry name" value="ParE_toxin"/>
    <property type="match status" value="1"/>
</dbReference>